<protein>
    <submittedName>
        <fullName evidence="2">Uncharacterized protein</fullName>
    </submittedName>
</protein>
<dbReference type="Proteomes" id="UP000219689">
    <property type="component" value="Unassembled WGS sequence"/>
</dbReference>
<organism evidence="2 3">
    <name type="scientific">Natrinema ejinorense</name>
    <dbReference type="NCBI Taxonomy" id="373386"/>
    <lineage>
        <taxon>Archaea</taxon>
        <taxon>Methanobacteriati</taxon>
        <taxon>Methanobacteriota</taxon>
        <taxon>Stenosarchaea group</taxon>
        <taxon>Halobacteria</taxon>
        <taxon>Halobacteriales</taxon>
        <taxon>Natrialbaceae</taxon>
        <taxon>Natrinema</taxon>
    </lineage>
</organism>
<feature type="region of interest" description="Disordered" evidence="1">
    <location>
        <begin position="45"/>
        <end position="86"/>
    </location>
</feature>
<gene>
    <name evidence="2" type="ORF">CP557_00260</name>
</gene>
<accession>A0A2A5QQS6</accession>
<keyword evidence="3" id="KW-1185">Reference proteome</keyword>
<reference evidence="2 3" key="1">
    <citation type="submission" date="2017-09" db="EMBL/GenBank/DDBJ databases">
        <title>Genome sequences of Natrinema ejinorence JCM 13890T.</title>
        <authorList>
            <person name="Roh S.W."/>
            <person name="Kim Y.B."/>
            <person name="Kim J.Y."/>
        </authorList>
    </citation>
    <scope>NUCLEOTIDE SEQUENCE [LARGE SCALE GENOMIC DNA]</scope>
    <source>
        <strain evidence="2 3">JCM 13890</strain>
    </source>
</reference>
<proteinExistence type="predicted"/>
<dbReference type="EMBL" id="NXNI01000001">
    <property type="protein sequence ID" value="PCR89103.1"/>
    <property type="molecule type" value="Genomic_DNA"/>
</dbReference>
<evidence type="ECO:0000256" key="1">
    <source>
        <dbReference type="SAM" id="MobiDB-lite"/>
    </source>
</evidence>
<sequence length="139" mass="15337">MIADTVVRMATESRPKRRQDQHHPHVAETIGVIERPIDSSTTSLELVGGHETSGGQRMDGHRTGGGMMREWGAGTQGTVAGRERVGSSRVLTESHCTLNRPTASRVVWKPLQRLRELTTADDFPAKQVTAEKFIPIRTL</sequence>
<evidence type="ECO:0000313" key="3">
    <source>
        <dbReference type="Proteomes" id="UP000219689"/>
    </source>
</evidence>
<evidence type="ECO:0000313" key="2">
    <source>
        <dbReference type="EMBL" id="PCR89103.1"/>
    </source>
</evidence>
<comment type="caution">
    <text evidence="2">The sequence shown here is derived from an EMBL/GenBank/DDBJ whole genome shotgun (WGS) entry which is preliminary data.</text>
</comment>
<dbReference type="AlphaFoldDB" id="A0A2A5QQS6"/>
<feature type="region of interest" description="Disordered" evidence="1">
    <location>
        <begin position="1"/>
        <end position="26"/>
    </location>
</feature>
<name>A0A2A5QQS6_9EURY</name>